<proteinExistence type="predicted"/>
<dbReference type="AlphaFoldDB" id="A0A0F9EIZ3"/>
<feature type="non-terminal residue" evidence="1">
    <location>
        <position position="1"/>
    </location>
</feature>
<protein>
    <submittedName>
        <fullName evidence="1">Uncharacterized protein</fullName>
    </submittedName>
</protein>
<organism evidence="1">
    <name type="scientific">marine sediment metagenome</name>
    <dbReference type="NCBI Taxonomy" id="412755"/>
    <lineage>
        <taxon>unclassified sequences</taxon>
        <taxon>metagenomes</taxon>
        <taxon>ecological metagenomes</taxon>
    </lineage>
</organism>
<accession>A0A0F9EIZ3</accession>
<dbReference type="EMBL" id="LAZR01036805">
    <property type="protein sequence ID" value="KKL23878.1"/>
    <property type="molecule type" value="Genomic_DNA"/>
</dbReference>
<comment type="caution">
    <text evidence="1">The sequence shown here is derived from an EMBL/GenBank/DDBJ whole genome shotgun (WGS) entry which is preliminary data.</text>
</comment>
<reference evidence="1" key="1">
    <citation type="journal article" date="2015" name="Nature">
        <title>Complex archaea that bridge the gap between prokaryotes and eukaryotes.</title>
        <authorList>
            <person name="Spang A."/>
            <person name="Saw J.H."/>
            <person name="Jorgensen S.L."/>
            <person name="Zaremba-Niedzwiedzka K."/>
            <person name="Martijn J."/>
            <person name="Lind A.E."/>
            <person name="van Eijk R."/>
            <person name="Schleper C."/>
            <person name="Guy L."/>
            <person name="Ettema T.J."/>
        </authorList>
    </citation>
    <scope>NUCLEOTIDE SEQUENCE</scope>
</reference>
<gene>
    <name evidence="1" type="ORF">LCGC14_2420970</name>
</gene>
<sequence length="155" mass="18163">IGDNMYCKDYLVKKDKDVESIDFEEVTEIIGEPSKQALSVSDKKPESKENLLLKELNLSIQLEIYRTKALGYEQMSIEKIRYRLDCNGVRWYSIKDYPSIIPMECIEKYKKAINIFRSLWVVHPKPHTCKVMMVGQINSSDSENAIYFKIVDWNN</sequence>
<evidence type="ECO:0000313" key="1">
    <source>
        <dbReference type="EMBL" id="KKL23878.1"/>
    </source>
</evidence>
<name>A0A0F9EIZ3_9ZZZZ</name>